<dbReference type="Gene3D" id="3.30.420.40">
    <property type="match status" value="1"/>
</dbReference>
<evidence type="ECO:0000259" key="1">
    <source>
        <dbReference type="Pfam" id="PF00370"/>
    </source>
</evidence>
<evidence type="ECO:0000313" key="2">
    <source>
        <dbReference type="EMBL" id="CAG9531516.1"/>
    </source>
</evidence>
<comment type="caution">
    <text evidence="2">The sequence shown here is derived from an EMBL/GenBank/DDBJ whole genome shotgun (WGS) entry which is preliminary data.</text>
</comment>
<reference evidence="2" key="1">
    <citation type="submission" date="2021-09" db="EMBL/GenBank/DDBJ databases">
        <authorList>
            <consortium name="Pathogen Informatics"/>
        </authorList>
    </citation>
    <scope>NUCLEOTIDE SEQUENCE</scope>
</reference>
<organism evidence="2 3">
    <name type="scientific">Cercopithifilaria johnstoni</name>
    <dbReference type="NCBI Taxonomy" id="2874296"/>
    <lineage>
        <taxon>Eukaryota</taxon>
        <taxon>Metazoa</taxon>
        <taxon>Ecdysozoa</taxon>
        <taxon>Nematoda</taxon>
        <taxon>Chromadorea</taxon>
        <taxon>Rhabditida</taxon>
        <taxon>Spirurina</taxon>
        <taxon>Spiruromorpha</taxon>
        <taxon>Filarioidea</taxon>
        <taxon>Onchocercidae</taxon>
        <taxon>Cercopithifilaria</taxon>
    </lineage>
</organism>
<dbReference type="InterPro" id="IPR018484">
    <property type="entry name" value="FGGY_N"/>
</dbReference>
<dbReference type="SUPFAM" id="SSF53067">
    <property type="entry name" value="Actin-like ATPase domain"/>
    <property type="match status" value="1"/>
</dbReference>
<keyword evidence="3" id="KW-1185">Reference proteome</keyword>
<dbReference type="GO" id="GO:0016301">
    <property type="term" value="F:kinase activity"/>
    <property type="evidence" value="ECO:0007669"/>
    <property type="project" value="InterPro"/>
</dbReference>
<accession>A0A8J2LYT1</accession>
<feature type="domain" description="Carbohydrate kinase FGGY N-terminal" evidence="1">
    <location>
        <begin position="10"/>
        <end position="94"/>
    </location>
</feature>
<dbReference type="GO" id="GO:0005975">
    <property type="term" value="P:carbohydrate metabolic process"/>
    <property type="evidence" value="ECO:0007669"/>
    <property type="project" value="InterPro"/>
</dbReference>
<proteinExistence type="predicted"/>
<gene>
    <name evidence="2" type="ORF">CJOHNSTONI_LOCUS1910</name>
</gene>
<protein>
    <recommendedName>
        <fullName evidence="1">Carbohydrate kinase FGGY N-terminal domain-containing protein</fullName>
    </recommendedName>
</protein>
<dbReference type="Proteomes" id="UP000746747">
    <property type="component" value="Unassembled WGS sequence"/>
</dbReference>
<dbReference type="EMBL" id="CAKAEH010000633">
    <property type="protein sequence ID" value="CAG9531516.1"/>
    <property type="molecule type" value="Genomic_DNA"/>
</dbReference>
<dbReference type="Pfam" id="PF00370">
    <property type="entry name" value="FGGY_N"/>
    <property type="match status" value="1"/>
</dbReference>
<dbReference type="InterPro" id="IPR043129">
    <property type="entry name" value="ATPase_NBD"/>
</dbReference>
<sequence length="105" mass="11670">MDEAIVGDFIGIDIGTTSVKCCILDNNSRILMEKSAVHDSWLKHESNLHREQDPVKILSVLHDLIKSMEVKLSLNVTVSITGQMHGIVFWNGQDLAKGSVKERGK</sequence>
<dbReference type="OrthoDB" id="10264182at2759"/>
<evidence type="ECO:0000313" key="3">
    <source>
        <dbReference type="Proteomes" id="UP000746747"/>
    </source>
</evidence>
<dbReference type="AlphaFoldDB" id="A0A8J2LYT1"/>
<name>A0A8J2LYT1_9BILA</name>